<dbReference type="AlphaFoldDB" id="A0A6M9PN10"/>
<organism evidence="1 2">
    <name type="scientific">Polynucleobacter arcticus</name>
    <dbReference type="NCBI Taxonomy" id="1743165"/>
    <lineage>
        <taxon>Bacteria</taxon>
        <taxon>Pseudomonadati</taxon>
        <taxon>Pseudomonadota</taxon>
        <taxon>Betaproteobacteria</taxon>
        <taxon>Burkholderiales</taxon>
        <taxon>Burkholderiaceae</taxon>
        <taxon>Polynucleobacter</taxon>
    </lineage>
</organism>
<sequence>MRHQQIESGIHLRHGDLTPREILISILEEEGDILGWEEEALIREASMKLDEPPEVCFRMVRFALNGLIRDHVAIRDDGLITLRE</sequence>
<dbReference type="KEGG" id="pard:DN92_03475"/>
<dbReference type="EMBL" id="CP028940">
    <property type="protein sequence ID" value="QKM60177.1"/>
    <property type="molecule type" value="Genomic_DNA"/>
</dbReference>
<evidence type="ECO:0000313" key="1">
    <source>
        <dbReference type="EMBL" id="QKM60177.1"/>
    </source>
</evidence>
<protein>
    <submittedName>
        <fullName evidence="1">Uncharacterized protein</fullName>
    </submittedName>
</protein>
<proteinExistence type="predicted"/>
<reference evidence="1 2" key="1">
    <citation type="submission" date="2018-04" db="EMBL/GenBank/DDBJ databases">
        <title>Polynucleobacter sp. UK-Long2-W17 genome.</title>
        <authorList>
            <person name="Hahn M.W."/>
        </authorList>
    </citation>
    <scope>NUCLEOTIDE SEQUENCE [LARGE SCALE GENOMIC DNA]</scope>
    <source>
        <strain evidence="1 2">UK-Long2-W17</strain>
    </source>
</reference>
<keyword evidence="2" id="KW-1185">Reference proteome</keyword>
<name>A0A6M9PN10_9BURK</name>
<evidence type="ECO:0000313" key="2">
    <source>
        <dbReference type="Proteomes" id="UP000501090"/>
    </source>
</evidence>
<gene>
    <name evidence="1" type="ORF">DN92_03475</name>
</gene>
<dbReference type="Proteomes" id="UP000501090">
    <property type="component" value="Chromosome"/>
</dbReference>
<accession>A0A6M9PN10</accession>
<dbReference type="RefSeq" id="WP_173959948.1">
    <property type="nucleotide sequence ID" value="NZ_CBCSCC010000003.1"/>
</dbReference>